<keyword evidence="4" id="KW-1185">Reference proteome</keyword>
<dbReference type="SMART" id="SM00355">
    <property type="entry name" value="ZnF_C2H2"/>
    <property type="match status" value="5"/>
</dbReference>
<sequence>MTVDSTTMWTQENCCVLCGDSCPLEQQKKAHVLKPRHVKKEKVQSFYVKELPKRAAVSKDSILFQRYQKKKRKVVGLECLHEIHLKDKPEVFWSCSLCFVAGSSFEAADAHLQDPYHIRSYLVEYHSQEMEKIDDIAADCDYLFTVGDGYYEKNGVTLPPEIIELDFSHKEVLEKFGLSDVEDFTEHLSPNDPNRTIIICTTCKEPIPCTLSDKYTIKRAKKAHLSSTEHLRRSFFLQMLDIFNVRPNAEVDPRYKKRNHDWKKVGNAFHGAVCGLRYAVIFEHQTLCELCYCTVDSLDEHFSSEYHLLRFAATKYPHEIYLLKYLSPEERRNGLSALLWRTSLENDETRRAMISALPPKVTDGIRNDTRLCEDLMPSLGNAEGNCIFYCSVCNTISKATNERMKKEWRSHCETFEHYYMDSRRACYFHDEEALVPWVSSVPPLETEQRGSWKEVVLETNNVRAQSQCNIGLNYLVDDEDADEMVCLLCAQVFQRSSSVYWHFRTKDHTIRYIFKKFAEKEINDGRLVSLMMKHDNPKKVEQELLEFMLKNTTFLASSVKVYSFKLSRALEALPPVPRHQVDTAYQSLPKDPAKKNEIVIPKSVSNLSVRHALLWTNIEVLKSFEGEGDKAPYILCRCKSPANNHGFNPQAVSADVFQHHLGKDPHKCRLSLLATNKFDEFGFVSSVSYNFKEFNKGSAKKMAWHYDTEKKRFHFVLTIVGFDDVVERWSDFPAREELPDYFCKVCAHRFEHSDEALEEHLRSGDHVMCYVNKHIPLSVPDIEREVKALEVRRMVAKLLKGLPETSSGKVRIYDPVTVAREEQAKEAKEAPIEKKTQEKAKAPPPAPLVIVQRPFEDPETFLRRKRLEEAQMPEQSKQSSNPENETSSVVTQEGPPPPPPRTQLFPVSLNVQPPIQQPIMHPPVFQPPIIPPPGFVQPTIQTPVMQPPMMPSMAMPPPSMPNPMMSHPMMPSTMIPPPFFGFSGVPPPNIPIAPVIPPPPKASIPAPKLVVPTPIQTANPAAASVPKIKPFKLLRPEERAVSPPPTVRKRSLASGRPSSTDMAASTIKSRNEMLELIITRNAESIPEDELPTEFNECLAANIRVVGAERVFEVICADDTRYDSFYCTCCKFWSAPGAMIEHLVDDSHLESYLYAALRDLYYEGFGPYKTRSLQKCRAEARKRRPDQRVVSRMCMLLDAATMKRFWPDYKADFYTVKKKVETPPSTEKSLWKPIGNAEPVVEYGEDSMDIEEDQEPNVSSRRRSVSRDRDILRDRYPSFSSQKRADSRNMEYPDERSGISSRSRYEPRSKDEYPTEKASSRRRSRSRSRDRERVWEKEKHRAGSSKHHSSKSSRKEELKKKTKHSKTRRSSSSSSSDEREVDDVIRSFAAPPGSTTSRKRRASPEANERGDFADKLASLRDMTKKGLIKATAIDEKMMSGISRRRMEEESPPQAVKKSVDATSMRKFLGMLLTIDKDRMMTGGAVDPSKIHGIASEVGLQFHNDGEMNDILETLAAQNASFERTQSAEPAPKSRSSGSIDLQSFGIFNSGNSSLPPPPKPHYHPPTTNPYHLPSLPRHPLPPLNQRPYANHSASQKNFTEPPVKSDELKRIMEGLKKTKEQEDNRKFSLMMKPQNYTANVDEIFGNSTSSLVYPHDEVASNSSKNSVPTSLSGSPDPSTDSPESMLSKQQRKRLKRIEKLKLKLKAEEEAVNEERQQRQDLQAANESEVDQSKQNEKKEQQEEIPLIVFPRLGRSGIPNNWPLRGPRGPTETSEANTSNEQNATTTPAAPVAPGQKMALARTVLPNGSRVSSASEPLPKKDAAIGSASVAPQNTLTTSTASTPTNYSSEFYLNPPPGLFNLPQQHYQVPVQQQPSYVPPPHHVQPPAQLYHLAPEQQYMLQQPPHLGMPPPVKQAQQHRRDETPHLDPGDVFRVHETPRNHFCPVLFVRSSGVDDVAFCQEPFLHGKSLFGKVAPYLRTTKLSKSCNASPVFSYAEKLLFLDLLLSGGFRRRWHLRIRMFFAAILQRSYPRRYLTSAIVLSLIRAYLLSAATIGIFLGSAFEDQVDLEGPSQNDHSYFRIGRSSSGIPSVSLVASSFVELTKAIGLRAYDPFTECENVLDQTSKYCVMPFVSGWRLPNLLAAFLLGTRHLRPIFRPRHSAFGVDNRSKTTSSAVAPLRYFCT</sequence>
<feature type="region of interest" description="Disordered" evidence="1">
    <location>
        <begin position="1706"/>
        <end position="1789"/>
    </location>
</feature>
<dbReference type="OrthoDB" id="5877502at2759"/>
<feature type="compositionally biased region" description="Acidic residues" evidence="1">
    <location>
        <begin position="1244"/>
        <end position="1254"/>
    </location>
</feature>
<feature type="region of interest" description="Disordered" evidence="1">
    <location>
        <begin position="1038"/>
        <end position="1064"/>
    </location>
</feature>
<dbReference type="Proteomes" id="UP000835052">
    <property type="component" value="Unassembled WGS sequence"/>
</dbReference>
<feature type="compositionally biased region" description="Polar residues" evidence="1">
    <location>
        <begin position="1658"/>
        <end position="1686"/>
    </location>
</feature>
<feature type="compositionally biased region" description="Polar residues" evidence="1">
    <location>
        <begin position="1520"/>
        <end position="1549"/>
    </location>
</feature>
<dbReference type="GO" id="GO:0006397">
    <property type="term" value="P:mRNA processing"/>
    <property type="evidence" value="ECO:0007669"/>
    <property type="project" value="InterPro"/>
</dbReference>
<feature type="compositionally biased region" description="Polar residues" evidence="1">
    <location>
        <begin position="1769"/>
        <end position="1781"/>
    </location>
</feature>
<gene>
    <name evidence="3" type="ORF">CAUJ_LOCUS4195</name>
</gene>
<comment type="caution">
    <text evidence="3">The sequence shown here is derived from an EMBL/GenBank/DDBJ whole genome shotgun (WGS) entry which is preliminary data.</text>
</comment>
<organism evidence="3 4">
    <name type="scientific">Caenorhabditis auriculariae</name>
    <dbReference type="NCBI Taxonomy" id="2777116"/>
    <lineage>
        <taxon>Eukaryota</taxon>
        <taxon>Metazoa</taxon>
        <taxon>Ecdysozoa</taxon>
        <taxon>Nematoda</taxon>
        <taxon>Chromadorea</taxon>
        <taxon>Rhabditida</taxon>
        <taxon>Rhabditina</taxon>
        <taxon>Rhabditomorpha</taxon>
        <taxon>Rhabditoidea</taxon>
        <taxon>Rhabditidae</taxon>
        <taxon>Peloderinae</taxon>
        <taxon>Caenorhabditis</taxon>
    </lineage>
</organism>
<dbReference type="GO" id="GO:0061630">
    <property type="term" value="F:ubiquitin protein ligase activity"/>
    <property type="evidence" value="ECO:0007669"/>
    <property type="project" value="InterPro"/>
</dbReference>
<feature type="compositionally biased region" description="Basic and acidic residues" evidence="1">
    <location>
        <begin position="1729"/>
        <end position="1740"/>
    </location>
</feature>
<feature type="compositionally biased region" description="Basic and acidic residues" evidence="1">
    <location>
        <begin position="1706"/>
        <end position="1717"/>
    </location>
</feature>
<dbReference type="InterPro" id="IPR033489">
    <property type="entry name" value="RBBP6"/>
</dbReference>
<evidence type="ECO:0000313" key="3">
    <source>
        <dbReference type="EMBL" id="CAD6188276.1"/>
    </source>
</evidence>
<feature type="compositionally biased region" description="Basic and acidic residues" evidence="1">
    <location>
        <begin position="824"/>
        <end position="841"/>
    </location>
</feature>
<feature type="compositionally biased region" description="Basic and acidic residues" evidence="1">
    <location>
        <begin position="1401"/>
        <end position="1413"/>
    </location>
</feature>
<feature type="domain" description="C2H2-type" evidence="2">
    <location>
        <begin position="486"/>
        <end position="508"/>
    </location>
</feature>
<evidence type="ECO:0000259" key="2">
    <source>
        <dbReference type="PROSITE" id="PS00028"/>
    </source>
</evidence>
<feature type="region of interest" description="Disordered" evidence="1">
    <location>
        <begin position="1657"/>
        <end position="1692"/>
    </location>
</feature>
<protein>
    <recommendedName>
        <fullName evidence="2">C2H2-type domain-containing protein</fullName>
    </recommendedName>
</protein>
<dbReference type="PROSITE" id="PS00028">
    <property type="entry name" value="ZINC_FINGER_C2H2_1"/>
    <property type="match status" value="1"/>
</dbReference>
<feature type="compositionally biased region" description="Basic and acidic residues" evidence="1">
    <location>
        <begin position="1264"/>
        <end position="1275"/>
    </location>
</feature>
<dbReference type="PANTHER" id="PTHR15439:SF0">
    <property type="entry name" value="CELL DIVISION CYCLE AND APOPTOSIS REGULATOR PROTEIN 1-RELATED"/>
    <property type="match status" value="1"/>
</dbReference>
<feature type="region of interest" description="Disordered" evidence="1">
    <location>
        <begin position="869"/>
        <end position="906"/>
    </location>
</feature>
<evidence type="ECO:0000313" key="4">
    <source>
        <dbReference type="Proteomes" id="UP000835052"/>
    </source>
</evidence>
<feature type="compositionally biased region" description="Basic residues" evidence="1">
    <location>
        <begin position="1341"/>
        <end position="1351"/>
    </location>
</feature>
<feature type="region of interest" description="Disordered" evidence="1">
    <location>
        <begin position="824"/>
        <end position="855"/>
    </location>
</feature>
<feature type="region of interest" description="Disordered" evidence="1">
    <location>
        <begin position="1244"/>
        <end position="1413"/>
    </location>
</feature>
<dbReference type="EMBL" id="CAJGYM010000008">
    <property type="protein sequence ID" value="CAD6188276.1"/>
    <property type="molecule type" value="Genomic_DNA"/>
</dbReference>
<feature type="compositionally biased region" description="Basic and acidic residues" evidence="1">
    <location>
        <begin position="1282"/>
        <end position="1318"/>
    </location>
</feature>
<accession>A0A8S1GWM8</accession>
<feature type="compositionally biased region" description="Basic and acidic residues" evidence="1">
    <location>
        <begin position="1326"/>
        <end position="1340"/>
    </location>
</feature>
<dbReference type="GO" id="GO:0005634">
    <property type="term" value="C:nucleus"/>
    <property type="evidence" value="ECO:0007669"/>
    <property type="project" value="TreeGrafter"/>
</dbReference>
<feature type="compositionally biased region" description="Basic residues" evidence="1">
    <location>
        <begin position="1359"/>
        <end position="1368"/>
    </location>
</feature>
<feature type="compositionally biased region" description="Basic and acidic residues" evidence="1">
    <location>
        <begin position="1375"/>
        <end position="1384"/>
    </location>
</feature>
<name>A0A8S1GWM8_9PELO</name>
<dbReference type="GO" id="GO:0006511">
    <property type="term" value="P:ubiquitin-dependent protein catabolic process"/>
    <property type="evidence" value="ECO:0007669"/>
    <property type="project" value="TreeGrafter"/>
</dbReference>
<feature type="compositionally biased region" description="Polar residues" evidence="1">
    <location>
        <begin position="873"/>
        <end position="891"/>
    </location>
</feature>
<dbReference type="InterPro" id="IPR013087">
    <property type="entry name" value="Znf_C2H2_type"/>
</dbReference>
<evidence type="ECO:0000256" key="1">
    <source>
        <dbReference type="SAM" id="MobiDB-lite"/>
    </source>
</evidence>
<feature type="compositionally biased region" description="Low complexity" evidence="1">
    <location>
        <begin position="1563"/>
        <end position="1574"/>
    </location>
</feature>
<reference evidence="3" key="1">
    <citation type="submission" date="2020-10" db="EMBL/GenBank/DDBJ databases">
        <authorList>
            <person name="Kikuchi T."/>
        </authorList>
    </citation>
    <scope>NUCLEOTIDE SEQUENCE</scope>
    <source>
        <strain evidence="3">NKZ352</strain>
    </source>
</reference>
<proteinExistence type="predicted"/>
<feature type="region of interest" description="Disordered" evidence="1">
    <location>
        <begin position="1520"/>
        <end position="1606"/>
    </location>
</feature>
<dbReference type="GO" id="GO:0016567">
    <property type="term" value="P:protein ubiquitination"/>
    <property type="evidence" value="ECO:0007669"/>
    <property type="project" value="InterPro"/>
</dbReference>
<dbReference type="PANTHER" id="PTHR15439">
    <property type="entry name" value="RETINOBLASTOMA-BINDING PROTEIN 6"/>
    <property type="match status" value="1"/>
</dbReference>